<gene>
    <name evidence="2" type="ORF">TNIN_453971</name>
</gene>
<proteinExistence type="predicted"/>
<keyword evidence="3" id="KW-1185">Reference proteome</keyword>
<comment type="caution">
    <text evidence="2">The sequence shown here is derived from an EMBL/GenBank/DDBJ whole genome shotgun (WGS) entry which is preliminary data.</text>
</comment>
<dbReference type="EMBL" id="BMAV01006320">
    <property type="protein sequence ID" value="GFY48131.1"/>
    <property type="molecule type" value="Genomic_DNA"/>
</dbReference>
<evidence type="ECO:0000313" key="3">
    <source>
        <dbReference type="Proteomes" id="UP000886998"/>
    </source>
</evidence>
<reference evidence="2" key="1">
    <citation type="submission" date="2020-08" db="EMBL/GenBank/DDBJ databases">
        <title>Multicomponent nature underlies the extraordinary mechanical properties of spider dragline silk.</title>
        <authorList>
            <person name="Kono N."/>
            <person name="Nakamura H."/>
            <person name="Mori M."/>
            <person name="Yoshida Y."/>
            <person name="Ohtoshi R."/>
            <person name="Malay A.D."/>
            <person name="Moran D.A.P."/>
            <person name="Tomita M."/>
            <person name="Numata K."/>
            <person name="Arakawa K."/>
        </authorList>
    </citation>
    <scope>NUCLEOTIDE SEQUENCE</scope>
</reference>
<dbReference type="Proteomes" id="UP000886998">
    <property type="component" value="Unassembled WGS sequence"/>
</dbReference>
<evidence type="ECO:0000313" key="2">
    <source>
        <dbReference type="EMBL" id="GFY48131.1"/>
    </source>
</evidence>
<feature type="region of interest" description="Disordered" evidence="1">
    <location>
        <begin position="47"/>
        <end position="92"/>
    </location>
</feature>
<feature type="compositionally biased region" description="Basic and acidic residues" evidence="1">
    <location>
        <begin position="83"/>
        <end position="92"/>
    </location>
</feature>
<protein>
    <submittedName>
        <fullName evidence="2">Uncharacterized protein</fullName>
    </submittedName>
</protein>
<accession>A0A8X6XA49</accession>
<dbReference type="AlphaFoldDB" id="A0A8X6XA49"/>
<sequence length="92" mass="10424">MPKSHSLVIPLAFPRCFATIAYFPNKTAFPPQRSGPPFSRLYRHHATARAPHVTTGKGRGPPRPEAHYPMLPPQSETYCSRPSPRERLFRNS</sequence>
<evidence type="ECO:0000256" key="1">
    <source>
        <dbReference type="SAM" id="MobiDB-lite"/>
    </source>
</evidence>
<organism evidence="2 3">
    <name type="scientific">Trichonephila inaurata madagascariensis</name>
    <dbReference type="NCBI Taxonomy" id="2747483"/>
    <lineage>
        <taxon>Eukaryota</taxon>
        <taxon>Metazoa</taxon>
        <taxon>Ecdysozoa</taxon>
        <taxon>Arthropoda</taxon>
        <taxon>Chelicerata</taxon>
        <taxon>Arachnida</taxon>
        <taxon>Araneae</taxon>
        <taxon>Araneomorphae</taxon>
        <taxon>Entelegynae</taxon>
        <taxon>Araneoidea</taxon>
        <taxon>Nephilidae</taxon>
        <taxon>Trichonephila</taxon>
        <taxon>Trichonephila inaurata</taxon>
    </lineage>
</organism>
<name>A0A8X6XA49_9ARAC</name>